<sequence>MRTIELLSEVDVAGWRRHARALWQAGVSPDQVQWRMAPAPSELPLAMEAHGPDGYLIASDHAAPYAAAESAPLHGTSPWQALSLFDALDSPAPTEPPAPPTVSETPEVRRAATLPRVPAAFVALAEAALLHSDPQRFSLLYRLLWRLQHEPLLRGDTLDSDWVAASRMARAVHHCQHKMRAFVRFHERRTPEGPQFVAWFEPQHHTLESQASFFQRRFASMRWAIFTPRVSIAWDGARLHQGGPARRDDIPLDDDKQALWLTYYASIFNPARLKLGTMTNEMPRRYWHNLPEARLIAPLAARAAQRAEAMVAQPATVARRRPRPAPEVAISGPTEPAHDISQIRAAASACQACPLGARATQMVWGEGPAQARVMLVGEQPGDREDLQGQPFVGPAGELLDRALKEAGLDRGALYLTNAVKHFGFDLRGQRRLHKTPGQLEILACRGWLEDEIAAVQPQHIVALGVTAAQALLGARVRIEASRGQWQPRPDGRTVLVTWHPAALLRMPAEQREATWPRWVEDLARAACASGPVTPESSAATDAIRHALRRCTS</sequence>
<protein>
    <recommendedName>
        <fullName evidence="2">Type-4 uracil-DNA glycosylase</fullName>
    </recommendedName>
</protein>
<dbReference type="NCBIfam" id="TIGR00758">
    <property type="entry name" value="UDG_fam4"/>
    <property type="match status" value="1"/>
</dbReference>
<keyword evidence="5" id="KW-0227">DNA damage</keyword>
<dbReference type="Pfam" id="PF13566">
    <property type="entry name" value="DUF4130"/>
    <property type="match status" value="1"/>
</dbReference>
<dbReference type="SMART" id="SM00986">
    <property type="entry name" value="UDG"/>
    <property type="match status" value="1"/>
</dbReference>
<evidence type="ECO:0000256" key="3">
    <source>
        <dbReference type="ARBA" id="ARBA00022485"/>
    </source>
</evidence>
<keyword evidence="6" id="KW-0378">Hydrolase</keyword>
<evidence type="ECO:0000256" key="6">
    <source>
        <dbReference type="ARBA" id="ARBA00022801"/>
    </source>
</evidence>
<dbReference type="InterPro" id="IPR051536">
    <property type="entry name" value="UDG_Type-4/5"/>
</dbReference>
<reference evidence="12 13" key="1">
    <citation type="submission" date="2024-04" db="EMBL/GenBank/DDBJ databases">
        <title>Novel species of the genus Ideonella isolated from streams.</title>
        <authorList>
            <person name="Lu H."/>
        </authorList>
    </citation>
    <scope>NUCLEOTIDE SEQUENCE [LARGE SCALE GENOMIC DNA]</scope>
    <source>
        <strain evidence="12 13">DXS29W</strain>
    </source>
</reference>
<keyword evidence="3" id="KW-0004">4Fe-4S</keyword>
<evidence type="ECO:0000313" key="13">
    <source>
        <dbReference type="Proteomes" id="UP001371218"/>
    </source>
</evidence>
<evidence type="ECO:0000256" key="4">
    <source>
        <dbReference type="ARBA" id="ARBA00022723"/>
    </source>
</evidence>
<evidence type="ECO:0000256" key="2">
    <source>
        <dbReference type="ARBA" id="ARBA00019403"/>
    </source>
</evidence>
<dbReference type="InterPro" id="IPR023875">
    <property type="entry name" value="DNA_repair_put"/>
</dbReference>
<feature type="region of interest" description="Disordered" evidence="10">
    <location>
        <begin position="88"/>
        <end position="107"/>
    </location>
</feature>
<keyword evidence="4" id="KW-0479">Metal-binding</keyword>
<dbReference type="InterPro" id="IPR036895">
    <property type="entry name" value="Uracil-DNA_glycosylase-like_sf"/>
</dbReference>
<evidence type="ECO:0000256" key="9">
    <source>
        <dbReference type="ARBA" id="ARBA00023204"/>
    </source>
</evidence>
<feature type="domain" description="Uracil-DNA glycosylase-like" evidence="11">
    <location>
        <begin position="364"/>
        <end position="519"/>
    </location>
</feature>
<evidence type="ECO:0000256" key="1">
    <source>
        <dbReference type="ARBA" id="ARBA00006521"/>
    </source>
</evidence>
<dbReference type="Pfam" id="PF03167">
    <property type="entry name" value="UDG"/>
    <property type="match status" value="1"/>
</dbReference>
<feature type="region of interest" description="Disordered" evidence="10">
    <location>
        <begin position="313"/>
        <end position="335"/>
    </location>
</feature>
<dbReference type="RefSeq" id="WP_341425992.1">
    <property type="nucleotide sequence ID" value="NZ_JBBUTG010000006.1"/>
</dbReference>
<dbReference type="PANTHER" id="PTHR33693:SF9">
    <property type="entry name" value="TYPE-4 URACIL-DNA GLYCOSYLASE"/>
    <property type="match status" value="1"/>
</dbReference>
<evidence type="ECO:0000256" key="8">
    <source>
        <dbReference type="ARBA" id="ARBA00023014"/>
    </source>
</evidence>
<dbReference type="NCBIfam" id="TIGR03915">
    <property type="entry name" value="SAM_7_link_chp"/>
    <property type="match status" value="1"/>
</dbReference>
<name>A0ABU9BSW9_9BURK</name>
<comment type="similarity">
    <text evidence="1">Belongs to the uracil-DNA glycosylase (UDG) superfamily. Type 4 (UDGa) family.</text>
</comment>
<evidence type="ECO:0000256" key="10">
    <source>
        <dbReference type="SAM" id="MobiDB-lite"/>
    </source>
</evidence>
<keyword evidence="13" id="KW-1185">Reference proteome</keyword>
<comment type="caution">
    <text evidence="12">The sequence shown here is derived from an EMBL/GenBank/DDBJ whole genome shotgun (WGS) entry which is preliminary data.</text>
</comment>
<dbReference type="InterPro" id="IPR005122">
    <property type="entry name" value="Uracil-DNA_glycosylase-like"/>
</dbReference>
<evidence type="ECO:0000259" key="11">
    <source>
        <dbReference type="SMART" id="SM00986"/>
    </source>
</evidence>
<evidence type="ECO:0000313" key="12">
    <source>
        <dbReference type="EMBL" id="MEK8031603.1"/>
    </source>
</evidence>
<keyword evidence="7" id="KW-0408">Iron</keyword>
<dbReference type="Proteomes" id="UP001371218">
    <property type="component" value="Unassembled WGS sequence"/>
</dbReference>
<keyword evidence="9" id="KW-0234">DNA repair</keyword>
<evidence type="ECO:0000256" key="5">
    <source>
        <dbReference type="ARBA" id="ARBA00022763"/>
    </source>
</evidence>
<dbReference type="Gene3D" id="3.40.470.10">
    <property type="entry name" value="Uracil-DNA glycosylase-like domain"/>
    <property type="match status" value="1"/>
</dbReference>
<accession>A0ABU9BSW9</accession>
<dbReference type="NCBIfam" id="TIGR03914">
    <property type="entry name" value="UDG_fam_dom"/>
    <property type="match status" value="1"/>
</dbReference>
<proteinExistence type="inferred from homology"/>
<dbReference type="InterPro" id="IPR005273">
    <property type="entry name" value="Ura-DNA_glyco_family4"/>
</dbReference>
<dbReference type="CDD" id="cd10030">
    <property type="entry name" value="UDG-F4_TTUDGA_SPO1dp_like"/>
    <property type="match status" value="1"/>
</dbReference>
<organism evidence="12 13">
    <name type="scientific">Ideonella lacteola</name>
    <dbReference type="NCBI Taxonomy" id="2984193"/>
    <lineage>
        <taxon>Bacteria</taxon>
        <taxon>Pseudomonadati</taxon>
        <taxon>Pseudomonadota</taxon>
        <taxon>Betaproteobacteria</taxon>
        <taxon>Burkholderiales</taxon>
        <taxon>Sphaerotilaceae</taxon>
        <taxon>Ideonella</taxon>
    </lineage>
</organism>
<keyword evidence="8" id="KW-0411">Iron-sulfur</keyword>
<dbReference type="SMART" id="SM00987">
    <property type="entry name" value="UreE_C"/>
    <property type="match status" value="1"/>
</dbReference>
<dbReference type="SUPFAM" id="SSF52141">
    <property type="entry name" value="Uracil-DNA glycosylase-like"/>
    <property type="match status" value="1"/>
</dbReference>
<dbReference type="InterPro" id="IPR025404">
    <property type="entry name" value="DUF4130"/>
</dbReference>
<evidence type="ECO:0000256" key="7">
    <source>
        <dbReference type="ARBA" id="ARBA00023004"/>
    </source>
</evidence>
<dbReference type="PANTHER" id="PTHR33693">
    <property type="entry name" value="TYPE-5 URACIL-DNA GLYCOSYLASE"/>
    <property type="match status" value="1"/>
</dbReference>
<gene>
    <name evidence="12" type="ORF">AACH06_12310</name>
</gene>
<dbReference type="EMBL" id="JBBUTG010000006">
    <property type="protein sequence ID" value="MEK8031603.1"/>
    <property type="molecule type" value="Genomic_DNA"/>
</dbReference>